<name>A0ABP7KT47_9ACTN</name>
<proteinExistence type="predicted"/>
<gene>
    <name evidence="1" type="ORF">GCM10022207_63310</name>
</gene>
<keyword evidence="2" id="KW-1185">Reference proteome</keyword>
<sequence>MSLSGLADLLVLHPVAVSADQLEVRDHLVPLGQEAFGSDRSSEVLRRGRDGPLLLRSGSRLIVIGPGDIAGAAEAVPGPITVVAAAAAPATAVVRRRVRRDSLELSLLVIYRHRLSRSDWAGPLSE</sequence>
<evidence type="ECO:0000313" key="2">
    <source>
        <dbReference type="Proteomes" id="UP001501563"/>
    </source>
</evidence>
<organism evidence="1 2">
    <name type="scientific">Streptomyces lannensis</name>
    <dbReference type="NCBI Taxonomy" id="766498"/>
    <lineage>
        <taxon>Bacteria</taxon>
        <taxon>Bacillati</taxon>
        <taxon>Actinomycetota</taxon>
        <taxon>Actinomycetes</taxon>
        <taxon>Kitasatosporales</taxon>
        <taxon>Streptomycetaceae</taxon>
        <taxon>Streptomyces</taxon>
    </lineage>
</organism>
<accession>A0ABP7KT47</accession>
<reference evidence="2" key="1">
    <citation type="journal article" date="2019" name="Int. J. Syst. Evol. Microbiol.">
        <title>The Global Catalogue of Microorganisms (GCM) 10K type strain sequencing project: providing services to taxonomists for standard genome sequencing and annotation.</title>
        <authorList>
            <consortium name="The Broad Institute Genomics Platform"/>
            <consortium name="The Broad Institute Genome Sequencing Center for Infectious Disease"/>
            <person name="Wu L."/>
            <person name="Ma J."/>
        </authorList>
    </citation>
    <scope>NUCLEOTIDE SEQUENCE [LARGE SCALE GENOMIC DNA]</scope>
    <source>
        <strain evidence="2">JCM 16578</strain>
    </source>
</reference>
<comment type="caution">
    <text evidence="1">The sequence shown here is derived from an EMBL/GenBank/DDBJ whole genome shotgun (WGS) entry which is preliminary data.</text>
</comment>
<evidence type="ECO:0008006" key="3">
    <source>
        <dbReference type="Google" id="ProtNLM"/>
    </source>
</evidence>
<dbReference type="Proteomes" id="UP001501563">
    <property type="component" value="Unassembled WGS sequence"/>
</dbReference>
<dbReference type="EMBL" id="BAAAZA010000023">
    <property type="protein sequence ID" value="GAA3887332.1"/>
    <property type="molecule type" value="Genomic_DNA"/>
</dbReference>
<protein>
    <recommendedName>
        <fullName evidence="3">RCK C-terminal domain-containing protein</fullName>
    </recommendedName>
</protein>
<evidence type="ECO:0000313" key="1">
    <source>
        <dbReference type="EMBL" id="GAA3887332.1"/>
    </source>
</evidence>